<name>A0A942UXY5_9FIRM</name>
<keyword evidence="4 5" id="KW-0472">Membrane</keyword>
<evidence type="ECO:0000256" key="3">
    <source>
        <dbReference type="ARBA" id="ARBA00022989"/>
    </source>
</evidence>
<dbReference type="Pfam" id="PF12698">
    <property type="entry name" value="ABC2_membrane_3"/>
    <property type="match status" value="1"/>
</dbReference>
<dbReference type="GO" id="GO:0016020">
    <property type="term" value="C:membrane"/>
    <property type="evidence" value="ECO:0007669"/>
    <property type="project" value="UniProtKB-SubCell"/>
</dbReference>
<feature type="transmembrane region" description="Helical" evidence="5">
    <location>
        <begin position="355"/>
        <end position="376"/>
    </location>
</feature>
<feature type="transmembrane region" description="Helical" evidence="5">
    <location>
        <begin position="315"/>
        <end position="335"/>
    </location>
</feature>
<dbReference type="GO" id="GO:0140359">
    <property type="term" value="F:ABC-type transporter activity"/>
    <property type="evidence" value="ECO:0007669"/>
    <property type="project" value="InterPro"/>
</dbReference>
<keyword evidence="2 5" id="KW-0812">Transmembrane</keyword>
<comment type="subcellular location">
    <subcellularLocation>
        <location evidence="1">Membrane</location>
        <topology evidence="1">Multi-pass membrane protein</topology>
    </subcellularLocation>
</comment>
<comment type="caution">
    <text evidence="7">The sequence shown here is derived from an EMBL/GenBank/DDBJ whole genome shotgun (WGS) entry which is preliminary data.</text>
</comment>
<evidence type="ECO:0000313" key="7">
    <source>
        <dbReference type="EMBL" id="MBS4539021.1"/>
    </source>
</evidence>
<accession>A0A942UXY5</accession>
<proteinExistence type="predicted"/>
<organism evidence="7 8">
    <name type="scientific">Anaeromonas frigoriresistens</name>
    <dbReference type="NCBI Taxonomy" id="2683708"/>
    <lineage>
        <taxon>Bacteria</taxon>
        <taxon>Bacillati</taxon>
        <taxon>Bacillota</taxon>
        <taxon>Tissierellia</taxon>
        <taxon>Tissierellales</taxon>
        <taxon>Thermohalobacteraceae</taxon>
        <taxon>Anaeromonas</taxon>
    </lineage>
</organism>
<dbReference type="AlphaFoldDB" id="A0A942UXY5"/>
<dbReference type="RefSeq" id="WP_203366946.1">
    <property type="nucleotide sequence ID" value="NZ_WSFT01000040.1"/>
</dbReference>
<evidence type="ECO:0000256" key="1">
    <source>
        <dbReference type="ARBA" id="ARBA00004141"/>
    </source>
</evidence>
<keyword evidence="8" id="KW-1185">Reference proteome</keyword>
<dbReference type="Proteomes" id="UP000724672">
    <property type="component" value="Unassembled WGS sequence"/>
</dbReference>
<sequence length="406" mass="46650">MFLSLVFKEIKQQFKSIIFYLFIGIIVLFYITQFLGDVDTEGVSKPIPPDEYREAYGREPYYGYIEEEDPEDQMNLMYSRLIRDANHGSVLQHGFLMSKIVNLSKGQKEFMLDAADKIIKEGHDISNFEADVSYKEFQIIIEKVDERLGGGTYFSEEYNDQVYRQEKTYDQALKDFETMISKDTLSNAYGRLYADYMGIGAGFFPIFLAAFILTRDKRYRMSELIYSREISSYKYVFAKYIALVISVSLVYLAIVTHATILVSSVVKANGYTVDYLAFYKYTFGWLVPTLLFTISMGFVISIIFGNGIVAIPIQFGLWISSLLPLVGDYGLSKFVLRFNTVGSYDIFKESINDILINRILYTVLAIILVGVAGRILSYRRGRQDGIIKKRFKRKSKEDSRTPSLQS</sequence>
<evidence type="ECO:0000256" key="5">
    <source>
        <dbReference type="SAM" id="Phobius"/>
    </source>
</evidence>
<reference evidence="7" key="1">
    <citation type="submission" date="2019-12" db="EMBL/GenBank/DDBJ databases">
        <title>Clostridiaceae gen. nov. sp. nov., isolated from sediment in Xinjiang, China.</title>
        <authorList>
            <person name="Zhang R."/>
        </authorList>
    </citation>
    <scope>NUCLEOTIDE SEQUENCE</scope>
    <source>
        <strain evidence="7">D2Q-11</strain>
    </source>
</reference>
<protein>
    <recommendedName>
        <fullName evidence="6">ABC-2 type transporter transmembrane domain-containing protein</fullName>
    </recommendedName>
</protein>
<keyword evidence="3 5" id="KW-1133">Transmembrane helix</keyword>
<evidence type="ECO:0000259" key="6">
    <source>
        <dbReference type="Pfam" id="PF12698"/>
    </source>
</evidence>
<feature type="transmembrane region" description="Helical" evidence="5">
    <location>
        <begin position="17"/>
        <end position="36"/>
    </location>
</feature>
<evidence type="ECO:0000313" key="8">
    <source>
        <dbReference type="Proteomes" id="UP000724672"/>
    </source>
</evidence>
<evidence type="ECO:0000256" key="4">
    <source>
        <dbReference type="ARBA" id="ARBA00023136"/>
    </source>
</evidence>
<feature type="domain" description="ABC-2 type transporter transmembrane" evidence="6">
    <location>
        <begin position="175"/>
        <end position="326"/>
    </location>
</feature>
<evidence type="ECO:0000256" key="2">
    <source>
        <dbReference type="ARBA" id="ARBA00022692"/>
    </source>
</evidence>
<dbReference type="InterPro" id="IPR013525">
    <property type="entry name" value="ABC2_TM"/>
</dbReference>
<feature type="transmembrane region" description="Helical" evidence="5">
    <location>
        <begin position="196"/>
        <end position="214"/>
    </location>
</feature>
<feature type="transmembrane region" description="Helical" evidence="5">
    <location>
        <begin position="235"/>
        <end position="262"/>
    </location>
</feature>
<gene>
    <name evidence="7" type="ORF">GOQ27_11150</name>
</gene>
<dbReference type="EMBL" id="WSFT01000040">
    <property type="protein sequence ID" value="MBS4539021.1"/>
    <property type="molecule type" value="Genomic_DNA"/>
</dbReference>
<feature type="transmembrane region" description="Helical" evidence="5">
    <location>
        <begin position="282"/>
        <end position="303"/>
    </location>
</feature>